<feature type="region of interest" description="Disordered" evidence="1">
    <location>
        <begin position="132"/>
        <end position="182"/>
    </location>
</feature>
<reference evidence="3 4" key="1">
    <citation type="submission" date="2013-07" db="EMBL/GenBank/DDBJ databases">
        <title>The Genome Sequence of Cryptococcus heveanensis BCC8398.</title>
        <authorList>
            <consortium name="The Broad Institute Genome Sequencing Platform"/>
            <person name="Cuomo C."/>
            <person name="Litvintseva A."/>
            <person name="Chen Y."/>
            <person name="Heitman J."/>
            <person name="Sun S."/>
            <person name="Springer D."/>
            <person name="Dromer F."/>
            <person name="Young S.K."/>
            <person name="Zeng Q."/>
            <person name="Gargeya S."/>
            <person name="Fitzgerald M."/>
            <person name="Abouelleil A."/>
            <person name="Alvarado L."/>
            <person name="Berlin A.M."/>
            <person name="Chapman S.B."/>
            <person name="Dewar J."/>
            <person name="Goldberg J."/>
            <person name="Griggs A."/>
            <person name="Gujja S."/>
            <person name="Hansen M."/>
            <person name="Howarth C."/>
            <person name="Imamovic A."/>
            <person name="Larimer J."/>
            <person name="McCowan C."/>
            <person name="Murphy C."/>
            <person name="Pearson M."/>
            <person name="Priest M."/>
            <person name="Roberts A."/>
            <person name="Saif S."/>
            <person name="Shea T."/>
            <person name="Sykes S."/>
            <person name="Wortman J."/>
            <person name="Nusbaum C."/>
            <person name="Birren B."/>
        </authorList>
    </citation>
    <scope>NUCLEOTIDE SEQUENCE [LARGE SCALE GENOMIC DNA]</scope>
    <source>
        <strain evidence="3 4">BCC8398</strain>
    </source>
</reference>
<feature type="compositionally biased region" description="Acidic residues" evidence="1">
    <location>
        <begin position="64"/>
        <end position="75"/>
    </location>
</feature>
<dbReference type="EMBL" id="KV700133">
    <property type="protein sequence ID" value="OCF31537.1"/>
    <property type="molecule type" value="Genomic_DNA"/>
</dbReference>
<accession>A0A1B9GKM0</accession>
<dbReference type="OrthoDB" id="2444812at2759"/>
<organism evidence="3 4">
    <name type="scientific">Kwoniella heveanensis BCC8398</name>
    <dbReference type="NCBI Taxonomy" id="1296120"/>
    <lineage>
        <taxon>Eukaryota</taxon>
        <taxon>Fungi</taxon>
        <taxon>Dikarya</taxon>
        <taxon>Basidiomycota</taxon>
        <taxon>Agaricomycotina</taxon>
        <taxon>Tremellomycetes</taxon>
        <taxon>Tremellales</taxon>
        <taxon>Cryptococcaceae</taxon>
        <taxon>Kwoniella</taxon>
    </lineage>
</organism>
<feature type="compositionally biased region" description="Basic and acidic residues" evidence="1">
    <location>
        <begin position="76"/>
        <end position="98"/>
    </location>
</feature>
<evidence type="ECO:0000256" key="1">
    <source>
        <dbReference type="SAM" id="MobiDB-lite"/>
    </source>
</evidence>
<feature type="compositionally biased region" description="Basic and acidic residues" evidence="1">
    <location>
        <begin position="272"/>
        <end position="285"/>
    </location>
</feature>
<dbReference type="Proteomes" id="UP000092666">
    <property type="component" value="Unassembled WGS sequence"/>
</dbReference>
<sequence length="319" mass="34989">MSTRQATVEDAPSSPSPPPPSTSADKPKVNDDNDDAKDISHEAVGPDGPEMESPAAPATKEDRGQEEEEEDVWDPSEERLPGQDFKDKKSKGKEKETDSPAGIGTEDQPWQAVWAPEQNAWYFWNTKTGEVSWTNPLESTSASETHAAQPPLPDEAPPLPSGPVPSGSTTTPRYGSAAATNAFEAPLSTSRYGQQPSQPEIDEGLLHMVSGVRGGGGYAPGGDPGVQSAAFNSRTGQFTPSNYQYTVGHLDEYNRAKRMNSHYFDVEAWEREKAADQEKRKREEESGQGGSRKVTKKDMQRFKKKAQEKRARNQAWLRD</sequence>
<name>A0A1B9GKM0_9TREE</name>
<proteinExistence type="predicted"/>
<evidence type="ECO:0000313" key="4">
    <source>
        <dbReference type="Proteomes" id="UP000092666"/>
    </source>
</evidence>
<dbReference type="Gene3D" id="2.20.70.10">
    <property type="match status" value="1"/>
</dbReference>
<evidence type="ECO:0000313" key="3">
    <source>
        <dbReference type="EMBL" id="OCF31537.1"/>
    </source>
</evidence>
<evidence type="ECO:0000259" key="2">
    <source>
        <dbReference type="PROSITE" id="PS50020"/>
    </source>
</evidence>
<feature type="compositionally biased region" description="Polar residues" evidence="1">
    <location>
        <begin position="132"/>
        <end position="146"/>
    </location>
</feature>
<feature type="region of interest" description="Disordered" evidence="1">
    <location>
        <begin position="272"/>
        <end position="319"/>
    </location>
</feature>
<dbReference type="AlphaFoldDB" id="A0A1B9GKM0"/>
<feature type="domain" description="WW" evidence="2">
    <location>
        <begin position="104"/>
        <end position="138"/>
    </location>
</feature>
<keyword evidence="4" id="KW-1185">Reference proteome</keyword>
<feature type="compositionally biased region" description="Pro residues" evidence="1">
    <location>
        <begin position="150"/>
        <end position="163"/>
    </location>
</feature>
<feature type="region of interest" description="Disordered" evidence="1">
    <location>
        <begin position="1"/>
        <end position="111"/>
    </location>
</feature>
<dbReference type="InterPro" id="IPR001202">
    <property type="entry name" value="WW_dom"/>
</dbReference>
<dbReference type="Pfam" id="PF00397">
    <property type="entry name" value="WW"/>
    <property type="match status" value="1"/>
</dbReference>
<gene>
    <name evidence="3" type="ORF">I316_06736</name>
</gene>
<protein>
    <recommendedName>
        <fullName evidence="2">WW domain-containing protein</fullName>
    </recommendedName>
</protein>
<reference evidence="4" key="2">
    <citation type="submission" date="2013-12" db="EMBL/GenBank/DDBJ databases">
        <title>Evolution of pathogenesis and genome organization in the Tremellales.</title>
        <authorList>
            <person name="Cuomo C."/>
            <person name="Litvintseva A."/>
            <person name="Heitman J."/>
            <person name="Chen Y."/>
            <person name="Sun S."/>
            <person name="Springer D."/>
            <person name="Dromer F."/>
            <person name="Young S."/>
            <person name="Zeng Q."/>
            <person name="Chapman S."/>
            <person name="Gujja S."/>
            <person name="Saif S."/>
            <person name="Birren B."/>
        </authorList>
    </citation>
    <scope>NUCLEOTIDE SEQUENCE [LARGE SCALE GENOMIC DNA]</scope>
    <source>
        <strain evidence="4">BCC8398</strain>
    </source>
</reference>
<dbReference type="PROSITE" id="PS50020">
    <property type="entry name" value="WW_DOMAIN_2"/>
    <property type="match status" value="1"/>
</dbReference>
<feature type="compositionally biased region" description="Basic and acidic residues" evidence="1">
    <location>
        <begin position="25"/>
        <end position="41"/>
    </location>
</feature>